<evidence type="ECO:0000256" key="2">
    <source>
        <dbReference type="ARBA" id="ARBA00012438"/>
    </source>
</evidence>
<evidence type="ECO:0000259" key="15">
    <source>
        <dbReference type="PROSITE" id="PS50851"/>
    </source>
</evidence>
<evidence type="ECO:0000313" key="18">
    <source>
        <dbReference type="EMBL" id="SBT22532.1"/>
    </source>
</evidence>
<accession>A0A1C3JSN1</accession>
<dbReference type="CDD" id="cd16916">
    <property type="entry name" value="HATPase_CheA-like"/>
    <property type="match status" value="1"/>
</dbReference>
<feature type="domain" description="HPt" evidence="16">
    <location>
        <begin position="1"/>
        <end position="104"/>
    </location>
</feature>
<organism evidence="17 20">
    <name type="scientific">Marinomonas gallaica</name>
    <dbReference type="NCBI Taxonomy" id="1806667"/>
    <lineage>
        <taxon>Bacteria</taxon>
        <taxon>Pseudomonadati</taxon>
        <taxon>Pseudomonadota</taxon>
        <taxon>Gammaproteobacteria</taxon>
        <taxon>Oceanospirillales</taxon>
        <taxon>Oceanospirillaceae</taxon>
        <taxon>Marinomonas</taxon>
    </lineage>
</organism>
<evidence type="ECO:0000313" key="17">
    <source>
        <dbReference type="EMBL" id="SBT18152.1"/>
    </source>
</evidence>
<name>A0A1C3JSN1_9GAMM</name>
<dbReference type="SUPFAM" id="SSF47226">
    <property type="entry name" value="Histidine-containing phosphotransfer domain, HPT domain"/>
    <property type="match status" value="1"/>
</dbReference>
<dbReference type="RefSeq" id="WP_067036512.1">
    <property type="nucleotide sequence ID" value="NZ_FLRA01000017.1"/>
</dbReference>
<dbReference type="GO" id="GO:0005524">
    <property type="term" value="F:ATP binding"/>
    <property type="evidence" value="ECO:0007669"/>
    <property type="project" value="UniProtKB-KW"/>
</dbReference>
<dbReference type="InterPro" id="IPR003594">
    <property type="entry name" value="HATPase_dom"/>
</dbReference>
<dbReference type="InterPro" id="IPR008207">
    <property type="entry name" value="Sig_transdc_His_kin_Hpt_dom"/>
</dbReference>
<proteinExistence type="predicted"/>
<evidence type="ECO:0000313" key="19">
    <source>
        <dbReference type="Proteomes" id="UP000092840"/>
    </source>
</evidence>
<dbReference type="PANTHER" id="PTHR43395">
    <property type="entry name" value="SENSOR HISTIDINE KINASE CHEA"/>
    <property type="match status" value="1"/>
</dbReference>
<dbReference type="EC" id="2.7.13.3" evidence="2"/>
<keyword evidence="4" id="KW-0145">Chemotaxis</keyword>
<evidence type="ECO:0000256" key="6">
    <source>
        <dbReference type="ARBA" id="ARBA00022679"/>
    </source>
</evidence>
<dbReference type="FunFam" id="2.30.30.40:FF:000048">
    <property type="entry name" value="Chemotaxis protein CheA, putative"/>
    <property type="match status" value="1"/>
</dbReference>
<evidence type="ECO:0000259" key="14">
    <source>
        <dbReference type="PROSITE" id="PS50109"/>
    </source>
</evidence>
<feature type="region of interest" description="Disordered" evidence="13">
    <location>
        <begin position="299"/>
        <end position="333"/>
    </location>
</feature>
<dbReference type="Gene3D" id="2.30.30.40">
    <property type="entry name" value="SH3 Domains"/>
    <property type="match status" value="1"/>
</dbReference>
<evidence type="ECO:0000256" key="1">
    <source>
        <dbReference type="ARBA" id="ARBA00000085"/>
    </source>
</evidence>
<reference evidence="18 19" key="1">
    <citation type="submission" date="2016-06" db="EMBL/GenBank/DDBJ databases">
        <authorList>
            <person name="Rodrigo-Torres L."/>
            <person name="Arahal D.R."/>
        </authorList>
    </citation>
    <scope>NUCLEOTIDE SEQUENCE [LARGE SCALE GENOMIC DNA]</scope>
    <source>
        <strain evidence="18 19">CECT 5116</strain>
    </source>
</reference>
<dbReference type="SMART" id="SM00073">
    <property type="entry name" value="HPT"/>
    <property type="match status" value="1"/>
</dbReference>
<dbReference type="PANTHER" id="PTHR43395:SF10">
    <property type="entry name" value="CHEMOTAXIS PROTEIN CHEA"/>
    <property type="match status" value="1"/>
</dbReference>
<protein>
    <recommendedName>
        <fullName evidence="3">Chemotaxis protein CheA</fullName>
        <ecNumber evidence="2">2.7.13.3</ecNumber>
    </recommendedName>
</protein>
<dbReference type="InterPro" id="IPR036061">
    <property type="entry name" value="CheW-like_dom_sf"/>
</dbReference>
<dbReference type="PRINTS" id="PR00344">
    <property type="entry name" value="BCTRLSENSOR"/>
</dbReference>
<dbReference type="SUPFAM" id="SSF55874">
    <property type="entry name" value="ATPase domain of HSP90 chaperone/DNA topoisomerase II/histidine kinase"/>
    <property type="match status" value="1"/>
</dbReference>
<dbReference type="Pfam" id="PF01627">
    <property type="entry name" value="Hpt"/>
    <property type="match status" value="1"/>
</dbReference>
<gene>
    <name evidence="17" type="primary">cheA_2</name>
    <name evidence="17" type="ORF">MGA5115_02273</name>
    <name evidence="18" type="ORF">MGA5116_03155</name>
</gene>
<evidence type="ECO:0000256" key="7">
    <source>
        <dbReference type="ARBA" id="ARBA00022741"/>
    </source>
</evidence>
<dbReference type="CDD" id="cd00088">
    <property type="entry name" value="HPT"/>
    <property type="match status" value="1"/>
</dbReference>
<evidence type="ECO:0000256" key="9">
    <source>
        <dbReference type="ARBA" id="ARBA00022840"/>
    </source>
</evidence>
<keyword evidence="9" id="KW-0067">ATP-binding</keyword>
<evidence type="ECO:0000256" key="8">
    <source>
        <dbReference type="ARBA" id="ARBA00022777"/>
    </source>
</evidence>
<sequence>MDNLSQFNDAFFEEAQEHLETMETLLLDYDVVAPDIEELNSVFRAAHSIKGGSAIFGFTAMTGLTHVMENMLDLARNEELELTNELITVLLETVDVLKDILNNYRNDEEIDWDTVEVSKQRLENELANVANDLPVGIATEAPLNDGSNSETEAEEGFGFFEDTVSEPDEDQGFGFFDDEPLTQMSSTEGEEDGFGFFDENISSDSEDDQGFGFFDEDTESEVSQSDEDIEGFGFFEQDGDALNVDMTTDEAGQPLRNDSAEPKNTQSSEEGYGFFDEKMKARQAQDKVDDANGYGIYSNGDGNAQAANSVQKPSKFATKSKTPTKNAPEAKSTEATSIRVETVKIDKLVNLVGELVITQSMLNLIGQDVHEAMAEKMMTALAELERNTREIQEAVMSVRMLPISFVFNRFPRLVRDLSVKMEKQIELVIEGASTEIDKNLVEKISDPLTHLIRNSVDHGIESPEIRAASGKSEKGTVRLSAVQKGGEIVISILDDGAGLNRERIVAKAEEKGIDLPYPLTDEAVWQLIFAPGFSTAAEVTDVSGRGVGMDVVRRNIESLGGRVEITSSQGIGTEFIISLPLTLAILDGMCVQAEEQIFVVPLVNIVESIQPMNDQIRVIKGSKILWAREEYWPLVDIGKRLGGRAESINSLDLTQSIVVLVETAKSRFGLVVDTLVGQQQVVIKSLERHYRRVEGVAGATIMGDGGVALILDVDSLTQFISSDSGGASYAVRAAG</sequence>
<evidence type="ECO:0000256" key="10">
    <source>
        <dbReference type="ARBA" id="ARBA00023012"/>
    </source>
</evidence>
<dbReference type="InterPro" id="IPR004105">
    <property type="entry name" value="CheA-like_dim"/>
</dbReference>
<comment type="catalytic activity">
    <reaction evidence="1">
        <text>ATP + protein L-histidine = ADP + protein N-phospho-L-histidine.</text>
        <dbReference type="EC" id="2.7.13.3"/>
    </reaction>
</comment>
<dbReference type="Pfam" id="PF02895">
    <property type="entry name" value="H-kinase_dim"/>
    <property type="match status" value="1"/>
</dbReference>
<feature type="modified residue" description="Phosphohistidine" evidence="12">
    <location>
        <position position="47"/>
    </location>
</feature>
<evidence type="ECO:0000256" key="5">
    <source>
        <dbReference type="ARBA" id="ARBA00022553"/>
    </source>
</evidence>
<dbReference type="Gene3D" id="3.30.565.10">
    <property type="entry name" value="Histidine kinase-like ATPase, C-terminal domain"/>
    <property type="match status" value="1"/>
</dbReference>
<dbReference type="InterPro" id="IPR036641">
    <property type="entry name" value="HPT_dom_sf"/>
</dbReference>
<dbReference type="InterPro" id="IPR002545">
    <property type="entry name" value="CheW-lke_dom"/>
</dbReference>
<dbReference type="CDD" id="cd00731">
    <property type="entry name" value="CheA_reg"/>
    <property type="match status" value="1"/>
</dbReference>
<keyword evidence="5 12" id="KW-0597">Phosphoprotein</keyword>
<dbReference type="InterPro" id="IPR037006">
    <property type="entry name" value="CheA-like_homodim_sf"/>
</dbReference>
<dbReference type="GO" id="GO:0006935">
    <property type="term" value="P:chemotaxis"/>
    <property type="evidence" value="ECO:0007669"/>
    <property type="project" value="UniProtKB-KW"/>
</dbReference>
<dbReference type="PROSITE" id="PS50894">
    <property type="entry name" value="HPT"/>
    <property type="match status" value="1"/>
</dbReference>
<dbReference type="InterPro" id="IPR036890">
    <property type="entry name" value="HATPase_C_sf"/>
</dbReference>
<evidence type="ECO:0000259" key="16">
    <source>
        <dbReference type="PROSITE" id="PS50894"/>
    </source>
</evidence>
<dbReference type="SMART" id="SM00260">
    <property type="entry name" value="CheW"/>
    <property type="match status" value="1"/>
</dbReference>
<dbReference type="GO" id="GO:0000155">
    <property type="term" value="F:phosphorelay sensor kinase activity"/>
    <property type="evidence" value="ECO:0007669"/>
    <property type="project" value="InterPro"/>
</dbReference>
<dbReference type="SUPFAM" id="SSF50341">
    <property type="entry name" value="CheW-like"/>
    <property type="match status" value="1"/>
</dbReference>
<dbReference type="Proteomes" id="UP000092840">
    <property type="component" value="Unassembled WGS sequence"/>
</dbReference>
<dbReference type="PROSITE" id="PS50109">
    <property type="entry name" value="HIS_KIN"/>
    <property type="match status" value="1"/>
</dbReference>
<keyword evidence="10" id="KW-0902">Two-component regulatory system</keyword>
<dbReference type="SMART" id="SM01231">
    <property type="entry name" value="H-kinase_dim"/>
    <property type="match status" value="1"/>
</dbReference>
<dbReference type="FunFam" id="3.30.565.10:FF:000016">
    <property type="entry name" value="Chemotaxis protein CheA, putative"/>
    <property type="match status" value="1"/>
</dbReference>
<feature type="domain" description="Histidine kinase" evidence="14">
    <location>
        <begin position="375"/>
        <end position="583"/>
    </location>
</feature>
<dbReference type="Proteomes" id="UP000092871">
    <property type="component" value="Unassembled WGS sequence"/>
</dbReference>
<comment type="function">
    <text evidence="11">Involved in the transmission of sensory signals from the chemoreceptors to the flagellar motors. CheA is autophosphorylated; it can transfer its phosphate group to either CheB or CheY.</text>
</comment>
<keyword evidence="8" id="KW-0418">Kinase</keyword>
<dbReference type="InterPro" id="IPR005467">
    <property type="entry name" value="His_kinase_dom"/>
</dbReference>
<dbReference type="InterPro" id="IPR036097">
    <property type="entry name" value="HisK_dim/P_sf"/>
</dbReference>
<evidence type="ECO:0000256" key="3">
    <source>
        <dbReference type="ARBA" id="ARBA00021495"/>
    </source>
</evidence>
<dbReference type="SMART" id="SM00387">
    <property type="entry name" value="HATPase_c"/>
    <property type="match status" value="1"/>
</dbReference>
<dbReference type="GO" id="GO:0005737">
    <property type="term" value="C:cytoplasm"/>
    <property type="evidence" value="ECO:0007669"/>
    <property type="project" value="InterPro"/>
</dbReference>
<dbReference type="SUPFAM" id="SSF47384">
    <property type="entry name" value="Homodimeric domain of signal transducing histidine kinase"/>
    <property type="match status" value="1"/>
</dbReference>
<dbReference type="InterPro" id="IPR004358">
    <property type="entry name" value="Sig_transdc_His_kin-like_C"/>
</dbReference>
<dbReference type="Gene3D" id="1.20.120.160">
    <property type="entry name" value="HPT domain"/>
    <property type="match status" value="1"/>
</dbReference>
<dbReference type="Pfam" id="PF01584">
    <property type="entry name" value="CheW"/>
    <property type="match status" value="1"/>
</dbReference>
<evidence type="ECO:0000256" key="13">
    <source>
        <dbReference type="SAM" id="MobiDB-lite"/>
    </source>
</evidence>
<dbReference type="AlphaFoldDB" id="A0A1C3JSN1"/>
<feature type="domain" description="CheW-like" evidence="15">
    <location>
        <begin position="585"/>
        <end position="722"/>
    </location>
</feature>
<keyword evidence="7" id="KW-0547">Nucleotide-binding</keyword>
<reference evidence="17 20" key="2">
    <citation type="submission" date="2016-06" db="EMBL/GenBank/DDBJ databases">
        <authorList>
            <person name="Kjaerup R.B."/>
            <person name="Dalgaard T.S."/>
            <person name="Juul-Madsen H.R."/>
        </authorList>
    </citation>
    <scope>NUCLEOTIDE SEQUENCE [LARGE SCALE GENOMIC DNA]</scope>
    <source>
        <strain evidence="17 20">CECT 5115</strain>
    </source>
</reference>
<dbReference type="OrthoDB" id="9803176at2"/>
<feature type="compositionally biased region" description="Polar residues" evidence="13">
    <location>
        <begin position="300"/>
        <end position="325"/>
    </location>
</feature>
<feature type="region of interest" description="Disordered" evidence="13">
    <location>
        <begin position="250"/>
        <end position="270"/>
    </location>
</feature>
<dbReference type="Pfam" id="PF02518">
    <property type="entry name" value="HATPase_c"/>
    <property type="match status" value="1"/>
</dbReference>
<dbReference type="PROSITE" id="PS50851">
    <property type="entry name" value="CHEW"/>
    <property type="match status" value="1"/>
</dbReference>
<evidence type="ECO:0000256" key="11">
    <source>
        <dbReference type="ARBA" id="ARBA00035100"/>
    </source>
</evidence>
<evidence type="ECO:0000256" key="4">
    <source>
        <dbReference type="ARBA" id="ARBA00022500"/>
    </source>
</evidence>
<dbReference type="Gene3D" id="1.10.287.560">
    <property type="entry name" value="Histidine kinase CheA-like, homodimeric domain"/>
    <property type="match status" value="1"/>
</dbReference>
<evidence type="ECO:0000313" key="20">
    <source>
        <dbReference type="Proteomes" id="UP000092871"/>
    </source>
</evidence>
<dbReference type="EMBL" id="FLRA01000017">
    <property type="protein sequence ID" value="SBT18152.1"/>
    <property type="molecule type" value="Genomic_DNA"/>
</dbReference>
<keyword evidence="19" id="KW-1185">Reference proteome</keyword>
<dbReference type="EMBL" id="FLRB01000019">
    <property type="protein sequence ID" value="SBT22532.1"/>
    <property type="molecule type" value="Genomic_DNA"/>
</dbReference>
<evidence type="ECO:0000256" key="12">
    <source>
        <dbReference type="PROSITE-ProRule" id="PRU00110"/>
    </source>
</evidence>
<keyword evidence="6 17" id="KW-0808">Transferase</keyword>
<dbReference type="InterPro" id="IPR051315">
    <property type="entry name" value="Bact_Chemotaxis_CheA"/>
</dbReference>